<evidence type="ECO:0000256" key="8">
    <source>
        <dbReference type="ARBA" id="ARBA00022801"/>
    </source>
</evidence>
<dbReference type="GO" id="GO:0035485">
    <property type="term" value="F:adenine/guanine mispair binding"/>
    <property type="evidence" value="ECO:0007669"/>
    <property type="project" value="TreeGrafter"/>
</dbReference>
<reference evidence="15" key="1">
    <citation type="submission" date="2017-09" db="EMBL/GenBank/DDBJ databases">
        <title>Depth-based differentiation of microbial function through sediment-hosted aquifers and enrichment of novel symbionts in the deep terrestrial subsurface.</title>
        <authorList>
            <person name="Probst A.J."/>
            <person name="Ladd B."/>
            <person name="Jarett J.K."/>
            <person name="Geller-Mcgrath D.E."/>
            <person name="Sieber C.M.K."/>
            <person name="Emerson J.B."/>
            <person name="Anantharaman K."/>
            <person name="Thomas B.C."/>
            <person name="Malmstrom R."/>
            <person name="Stieglmeier M."/>
            <person name="Klingl A."/>
            <person name="Woyke T."/>
            <person name="Ryan C.M."/>
            <person name="Banfield J.F."/>
        </authorList>
    </citation>
    <scope>NUCLEOTIDE SEQUENCE [LARGE SCALE GENOMIC DNA]</scope>
</reference>
<keyword evidence="8" id="KW-0378">Hydrolase</keyword>
<dbReference type="GO" id="GO:0006284">
    <property type="term" value="P:base-excision repair"/>
    <property type="evidence" value="ECO:0007669"/>
    <property type="project" value="InterPro"/>
</dbReference>
<dbReference type="EMBL" id="PFBA01000008">
    <property type="protein sequence ID" value="PIT92801.1"/>
    <property type="molecule type" value="Genomic_DNA"/>
</dbReference>
<protein>
    <recommendedName>
        <fullName evidence="5">Adenine DNA glycosylase</fullName>
        <ecNumber evidence="4">3.2.2.31</ecNumber>
    </recommendedName>
</protein>
<evidence type="ECO:0000256" key="12">
    <source>
        <dbReference type="ARBA" id="ARBA00023295"/>
    </source>
</evidence>
<dbReference type="GO" id="GO:0051536">
    <property type="term" value="F:iron-sulfur cluster binding"/>
    <property type="evidence" value="ECO:0007669"/>
    <property type="project" value="UniProtKB-KW"/>
</dbReference>
<gene>
    <name evidence="14" type="ORF">COU08_00535</name>
</gene>
<dbReference type="InterPro" id="IPR011257">
    <property type="entry name" value="DNA_glycosylase"/>
</dbReference>
<keyword evidence="14" id="KW-0540">Nuclease</keyword>
<dbReference type="AlphaFoldDB" id="A0A2M6WJ21"/>
<keyword evidence="7" id="KW-0227">DNA damage</keyword>
<dbReference type="GO" id="GO:0034039">
    <property type="term" value="F:8-oxo-7,8-dihydroguanine DNA N-glycosylase activity"/>
    <property type="evidence" value="ECO:0007669"/>
    <property type="project" value="TreeGrafter"/>
</dbReference>
<evidence type="ECO:0000256" key="9">
    <source>
        <dbReference type="ARBA" id="ARBA00023004"/>
    </source>
</evidence>
<dbReference type="PROSITE" id="PS01155">
    <property type="entry name" value="ENDONUCLEASE_III_2"/>
    <property type="match status" value="1"/>
</dbReference>
<keyword evidence="11" id="KW-0234">DNA repair</keyword>
<evidence type="ECO:0000256" key="2">
    <source>
        <dbReference type="ARBA" id="ARBA00001966"/>
    </source>
</evidence>
<sequence>MTYSKDLKMFRKTIWDFYRDHRRDLPWRPPLLRLRKDGTVFDPYRVYVSEIMLQQTQVSRVLQKYPKFIEAFPNFNVLARAPLREILRVWQGMGYNRRALAMKKAAELVVRNHEGVLPRQPELLMALPGIGPATAGSIATFAFNHPSVFIETNIRRVFLHHFFPTTSSVSDEELVKLVAAALPRSRAREWYSALMDYGTVLSKRVPNPNQRSKHYAKQSPFVGSNRQIRGSLLRILSKKPHTLQSLQRHFSSDVRLRENIGTLRKEGFIKQHKSLYYL</sequence>
<dbReference type="PANTHER" id="PTHR42944:SF1">
    <property type="entry name" value="ADENINE DNA GLYCOSYLASE"/>
    <property type="match status" value="1"/>
</dbReference>
<dbReference type="PANTHER" id="PTHR42944">
    <property type="entry name" value="ADENINE DNA GLYCOSYLASE"/>
    <property type="match status" value="1"/>
</dbReference>
<keyword evidence="14" id="KW-0255">Endonuclease</keyword>
<dbReference type="Proteomes" id="UP000228635">
    <property type="component" value="Unassembled WGS sequence"/>
</dbReference>
<evidence type="ECO:0000313" key="14">
    <source>
        <dbReference type="EMBL" id="PIT92801.1"/>
    </source>
</evidence>
<dbReference type="SMART" id="SM00478">
    <property type="entry name" value="ENDO3c"/>
    <property type="match status" value="1"/>
</dbReference>
<dbReference type="SUPFAM" id="SSF48150">
    <property type="entry name" value="DNA-glycosylase"/>
    <property type="match status" value="1"/>
</dbReference>
<evidence type="ECO:0000256" key="3">
    <source>
        <dbReference type="ARBA" id="ARBA00008343"/>
    </source>
</evidence>
<evidence type="ECO:0000256" key="7">
    <source>
        <dbReference type="ARBA" id="ARBA00022763"/>
    </source>
</evidence>
<dbReference type="Gene3D" id="1.10.340.30">
    <property type="entry name" value="Hypothetical protein, domain 2"/>
    <property type="match status" value="1"/>
</dbReference>
<dbReference type="InterPro" id="IPR004036">
    <property type="entry name" value="Endonuclease-III-like_CS2"/>
</dbReference>
<accession>A0A2M6WJ21</accession>
<keyword evidence="9" id="KW-0408">Iron</keyword>
<dbReference type="CDD" id="cd00056">
    <property type="entry name" value="ENDO3c"/>
    <property type="match status" value="1"/>
</dbReference>
<dbReference type="Pfam" id="PF00633">
    <property type="entry name" value="HHH"/>
    <property type="match status" value="1"/>
</dbReference>
<proteinExistence type="inferred from homology"/>
<keyword evidence="10" id="KW-0411">Iron-sulfur</keyword>
<evidence type="ECO:0000256" key="11">
    <source>
        <dbReference type="ARBA" id="ARBA00023204"/>
    </source>
</evidence>
<dbReference type="GO" id="GO:0006298">
    <property type="term" value="P:mismatch repair"/>
    <property type="evidence" value="ECO:0007669"/>
    <property type="project" value="TreeGrafter"/>
</dbReference>
<dbReference type="EC" id="3.2.2.31" evidence="4"/>
<dbReference type="InterPro" id="IPR003265">
    <property type="entry name" value="HhH-GPD_domain"/>
</dbReference>
<evidence type="ECO:0000259" key="13">
    <source>
        <dbReference type="SMART" id="SM00478"/>
    </source>
</evidence>
<keyword evidence="6" id="KW-0479">Metal-binding</keyword>
<name>A0A2M6WJ21_9BACT</name>
<keyword evidence="12" id="KW-0326">Glycosidase</keyword>
<evidence type="ECO:0000256" key="4">
    <source>
        <dbReference type="ARBA" id="ARBA00012045"/>
    </source>
</evidence>
<comment type="catalytic activity">
    <reaction evidence="1">
        <text>Hydrolyzes free adenine bases from 7,8-dihydro-8-oxoguanine:adenine mismatched double-stranded DNA, leaving an apurinic site.</text>
        <dbReference type="EC" id="3.2.2.31"/>
    </reaction>
</comment>
<evidence type="ECO:0000256" key="6">
    <source>
        <dbReference type="ARBA" id="ARBA00022723"/>
    </source>
</evidence>
<evidence type="ECO:0000313" key="15">
    <source>
        <dbReference type="Proteomes" id="UP000228635"/>
    </source>
</evidence>
<dbReference type="GO" id="GO:0004519">
    <property type="term" value="F:endonuclease activity"/>
    <property type="evidence" value="ECO:0007669"/>
    <property type="project" value="UniProtKB-KW"/>
</dbReference>
<dbReference type="Gene3D" id="1.10.1670.10">
    <property type="entry name" value="Helix-hairpin-Helix base-excision DNA repair enzymes (C-terminal)"/>
    <property type="match status" value="1"/>
</dbReference>
<dbReference type="GO" id="GO:0032357">
    <property type="term" value="F:oxidized purine DNA binding"/>
    <property type="evidence" value="ECO:0007669"/>
    <property type="project" value="TreeGrafter"/>
</dbReference>
<dbReference type="GO" id="GO:0046872">
    <property type="term" value="F:metal ion binding"/>
    <property type="evidence" value="ECO:0007669"/>
    <property type="project" value="UniProtKB-KW"/>
</dbReference>
<feature type="domain" description="HhH-GPD" evidence="13">
    <location>
        <begin position="52"/>
        <end position="200"/>
    </location>
</feature>
<dbReference type="InterPro" id="IPR044298">
    <property type="entry name" value="MIG/MutY"/>
</dbReference>
<dbReference type="GO" id="GO:0000701">
    <property type="term" value="F:purine-specific mismatch base pair DNA N-glycosylase activity"/>
    <property type="evidence" value="ECO:0007669"/>
    <property type="project" value="UniProtKB-EC"/>
</dbReference>
<evidence type="ECO:0000256" key="10">
    <source>
        <dbReference type="ARBA" id="ARBA00023014"/>
    </source>
</evidence>
<comment type="cofactor">
    <cofactor evidence="2">
        <name>[4Fe-4S] cluster</name>
        <dbReference type="ChEBI" id="CHEBI:49883"/>
    </cofactor>
</comment>
<organism evidence="14 15">
    <name type="scientific">Candidatus Harrisonbacteria bacterium CG10_big_fil_rev_8_21_14_0_10_42_17</name>
    <dbReference type="NCBI Taxonomy" id="1974584"/>
    <lineage>
        <taxon>Bacteria</taxon>
        <taxon>Candidatus Harrisoniibacteriota</taxon>
    </lineage>
</organism>
<dbReference type="InterPro" id="IPR023170">
    <property type="entry name" value="HhH_base_excis_C"/>
</dbReference>
<evidence type="ECO:0000256" key="5">
    <source>
        <dbReference type="ARBA" id="ARBA00022023"/>
    </source>
</evidence>
<dbReference type="Pfam" id="PF00730">
    <property type="entry name" value="HhH-GPD"/>
    <property type="match status" value="1"/>
</dbReference>
<comment type="similarity">
    <text evidence="3">Belongs to the Nth/MutY family.</text>
</comment>
<dbReference type="InterPro" id="IPR000445">
    <property type="entry name" value="HhH_motif"/>
</dbReference>
<comment type="caution">
    <text evidence="14">The sequence shown here is derived from an EMBL/GenBank/DDBJ whole genome shotgun (WGS) entry which is preliminary data.</text>
</comment>
<evidence type="ECO:0000256" key="1">
    <source>
        <dbReference type="ARBA" id="ARBA00000843"/>
    </source>
</evidence>